<dbReference type="InterPro" id="IPR052045">
    <property type="entry name" value="Sulfur_Carrier/Prot_Modifier"/>
</dbReference>
<dbReference type="PANTHER" id="PTHR38031:SF1">
    <property type="entry name" value="SULFUR CARRIER PROTEIN CYSO"/>
    <property type="match status" value="1"/>
</dbReference>
<dbReference type="Proteomes" id="UP000007437">
    <property type="component" value="Plasmid pBRH01"/>
</dbReference>
<dbReference type="KEGG" id="brh:RBRH_00232"/>
<dbReference type="Gene3D" id="3.10.20.30">
    <property type="match status" value="1"/>
</dbReference>
<keyword evidence="1" id="KW-0614">Plasmid</keyword>
<evidence type="ECO:0008006" key="3">
    <source>
        <dbReference type="Google" id="ProtNLM"/>
    </source>
</evidence>
<evidence type="ECO:0000313" key="2">
    <source>
        <dbReference type="Proteomes" id="UP000007437"/>
    </source>
</evidence>
<dbReference type="eggNOG" id="COG1977">
    <property type="taxonomic scope" value="Bacteria"/>
</dbReference>
<dbReference type="SUPFAM" id="SSF54285">
    <property type="entry name" value="MoaD/ThiS"/>
    <property type="match status" value="1"/>
</dbReference>
<dbReference type="PANTHER" id="PTHR38031">
    <property type="entry name" value="SULFUR CARRIER PROTEIN SLR0821-RELATED"/>
    <property type="match status" value="1"/>
</dbReference>
<proteinExistence type="predicted"/>
<dbReference type="InterPro" id="IPR016155">
    <property type="entry name" value="Mopterin_synth/thiamin_S_b"/>
</dbReference>
<geneLocation type="plasmid" evidence="1 2">
    <name>pBRH01</name>
</geneLocation>
<dbReference type="AlphaFoldDB" id="E5AUW9"/>
<name>E5AUW9_MYCRK</name>
<accession>E5AUW9</accession>
<dbReference type="InterPro" id="IPR012675">
    <property type="entry name" value="Beta-grasp_dom_sf"/>
</dbReference>
<organism evidence="1 2">
    <name type="scientific">Mycetohabitans rhizoxinica (strain DSM 19002 / CIP 109453 / HKI 454)</name>
    <name type="common">Paraburkholderia rhizoxinica</name>
    <dbReference type="NCBI Taxonomy" id="882378"/>
    <lineage>
        <taxon>Bacteria</taxon>
        <taxon>Pseudomonadati</taxon>
        <taxon>Pseudomonadota</taxon>
        <taxon>Betaproteobacteria</taxon>
        <taxon>Burkholderiales</taxon>
        <taxon>Burkholderiaceae</taxon>
        <taxon>Mycetohabitans</taxon>
    </lineage>
</organism>
<reference evidence="1 2" key="1">
    <citation type="journal article" date="2011" name="J. Bacteriol.">
        <title>Complete genome sequence of Burkholderia rhizoxinica, an endosymbiont of Rhizopus microsporus.</title>
        <authorList>
            <person name="Lackner G."/>
            <person name="Moebius N."/>
            <person name="Partida-Martinez L."/>
            <person name="Hertweck C."/>
        </authorList>
    </citation>
    <scope>NUCLEOTIDE SEQUENCE [LARGE SCALE GENOMIC DNA]</scope>
    <source>
        <strain evidence="2">DSM 19002 / CIP 109453 / HKI 454</strain>
        <plasmid evidence="1 2">pBRH01</plasmid>
    </source>
</reference>
<protein>
    <recommendedName>
        <fullName evidence="3">MoaD/ThiS family protein</fullName>
    </recommendedName>
</protein>
<dbReference type="Pfam" id="PF02597">
    <property type="entry name" value="ThiS"/>
    <property type="match status" value="1"/>
</dbReference>
<gene>
    <name evidence="1" type="ordered locus">RBRH_00232</name>
</gene>
<dbReference type="EMBL" id="FR687360">
    <property type="protein sequence ID" value="CBW76893.1"/>
    <property type="molecule type" value="Genomic_DNA"/>
</dbReference>
<dbReference type="HOGENOM" id="CLU_114601_1_0_4"/>
<dbReference type="InterPro" id="IPR003749">
    <property type="entry name" value="ThiS/MoaD-like"/>
</dbReference>
<evidence type="ECO:0000313" key="1">
    <source>
        <dbReference type="EMBL" id="CBW76893.1"/>
    </source>
</evidence>
<sequence length="113" mass="12375">MISWDRQRHAWRAVMLSKLEEPRLNTVTVIVPPSMRKFLGGRTRVPVQAETVRGALDALAGGSDTLRGHLFDQTNAINRFVRVFVNGRQIHSSAEEPVSDGAEVTILVALAGG</sequence>